<dbReference type="Proteomes" id="UP000215902">
    <property type="component" value="Unassembled WGS sequence"/>
</dbReference>
<dbReference type="InterPro" id="IPR016186">
    <property type="entry name" value="C-type_lectin-like/link_sf"/>
</dbReference>
<feature type="disulfide bond" evidence="16">
    <location>
        <begin position="4898"/>
        <end position="4907"/>
    </location>
</feature>
<dbReference type="InterPro" id="IPR049883">
    <property type="entry name" value="NOTCH1_EGF-like"/>
</dbReference>
<feature type="domain" description="EGF-like" evidence="22">
    <location>
        <begin position="4507"/>
        <end position="4543"/>
    </location>
</feature>
<feature type="domain" description="EGF-like" evidence="22">
    <location>
        <begin position="4707"/>
        <end position="4747"/>
    </location>
</feature>
<feature type="region of interest" description="Disordered" evidence="18">
    <location>
        <begin position="3793"/>
        <end position="3827"/>
    </location>
</feature>
<dbReference type="OrthoDB" id="430340at2759"/>
<keyword evidence="5" id="KW-0964">Secreted</keyword>
<dbReference type="InterPro" id="IPR009030">
    <property type="entry name" value="Growth_fac_rcpt_cys_sf"/>
</dbReference>
<accession>A0A267F135</accession>
<evidence type="ECO:0000259" key="24">
    <source>
        <dbReference type="PROSITE" id="PS50228"/>
    </source>
</evidence>
<dbReference type="Gene3D" id="2.60.120.290">
    <property type="entry name" value="Spermadhesin, CUB domain"/>
    <property type="match status" value="2"/>
</dbReference>
<dbReference type="SMART" id="SM00032">
    <property type="entry name" value="CCP"/>
    <property type="match status" value="6"/>
</dbReference>
<keyword evidence="3" id="KW-0217">Developmental protein</keyword>
<keyword evidence="8 19" id="KW-0812">Transmembrane</keyword>
<dbReference type="InterPro" id="IPR035976">
    <property type="entry name" value="Sushi/SCR/CCP_sf"/>
</dbReference>
<dbReference type="SMART" id="SM01411">
    <property type="entry name" value="Ephrin_rec_like"/>
    <property type="match status" value="7"/>
</dbReference>
<feature type="disulfide bond" evidence="16">
    <location>
        <begin position="4919"/>
        <end position="4936"/>
    </location>
</feature>
<dbReference type="CDD" id="cd00117">
    <property type="entry name" value="TFP"/>
    <property type="match status" value="1"/>
</dbReference>
<feature type="domain" description="EGF-like" evidence="22">
    <location>
        <begin position="4430"/>
        <end position="4467"/>
    </location>
</feature>
<dbReference type="SMART" id="SM00192">
    <property type="entry name" value="LDLa"/>
    <property type="match status" value="1"/>
</dbReference>
<feature type="transmembrane region" description="Helical" evidence="19">
    <location>
        <begin position="5779"/>
        <end position="5803"/>
    </location>
</feature>
<feature type="disulfide bond" evidence="16">
    <location>
        <begin position="4796"/>
        <end position="4806"/>
    </location>
</feature>
<evidence type="ECO:0000256" key="5">
    <source>
        <dbReference type="ARBA" id="ARBA00022525"/>
    </source>
</evidence>
<dbReference type="PROSITE" id="PS50825">
    <property type="entry name" value="HYR"/>
    <property type="match status" value="2"/>
</dbReference>
<feature type="compositionally biased region" description="Polar residues" evidence="18">
    <location>
        <begin position="3793"/>
        <end position="3803"/>
    </location>
</feature>
<feature type="domain" description="EGF-like" evidence="22">
    <location>
        <begin position="4872"/>
        <end position="4908"/>
    </location>
</feature>
<evidence type="ECO:0000256" key="17">
    <source>
        <dbReference type="PROSITE-ProRule" id="PRU00302"/>
    </source>
</evidence>
<dbReference type="Gene3D" id="3.10.100.10">
    <property type="entry name" value="Mannose-Binding Protein A, subunit A"/>
    <property type="match status" value="1"/>
</dbReference>
<dbReference type="GO" id="GO:0009986">
    <property type="term" value="C:cell surface"/>
    <property type="evidence" value="ECO:0007669"/>
    <property type="project" value="TreeGrafter"/>
</dbReference>
<evidence type="ECO:0000256" key="8">
    <source>
        <dbReference type="ARBA" id="ARBA00022692"/>
    </source>
</evidence>
<dbReference type="Gene3D" id="2.10.50.10">
    <property type="entry name" value="Tumor Necrosis Factor Receptor, subunit A, domain 2"/>
    <property type="match status" value="5"/>
</dbReference>
<evidence type="ECO:0000256" key="19">
    <source>
        <dbReference type="SAM" id="Phobius"/>
    </source>
</evidence>
<dbReference type="Gene3D" id="2.60.120.200">
    <property type="match status" value="1"/>
</dbReference>
<dbReference type="GO" id="GO:0005576">
    <property type="term" value="C:extracellular region"/>
    <property type="evidence" value="ECO:0007669"/>
    <property type="project" value="UniProtKB-SubCell"/>
</dbReference>
<evidence type="ECO:0000259" key="21">
    <source>
        <dbReference type="PROSITE" id="PS01180"/>
    </source>
</evidence>
<evidence type="ECO:0000256" key="1">
    <source>
        <dbReference type="ARBA" id="ARBA00004247"/>
    </source>
</evidence>
<evidence type="ECO:0000259" key="23">
    <source>
        <dbReference type="PROSITE" id="PS50041"/>
    </source>
</evidence>
<dbReference type="PANTHER" id="PTHR45836">
    <property type="entry name" value="SLIT HOMOLOG"/>
    <property type="match status" value="1"/>
</dbReference>
<dbReference type="SMART" id="SM00034">
    <property type="entry name" value="CLECT"/>
    <property type="match status" value="1"/>
</dbReference>
<gene>
    <name evidence="27" type="ORF">BOX15_Mlig033701g1</name>
</gene>
<dbReference type="SUPFAM" id="SSF57535">
    <property type="entry name" value="Complement control module/SCR domain"/>
    <property type="match status" value="3"/>
</dbReference>
<dbReference type="GO" id="GO:0051093">
    <property type="term" value="P:negative regulation of developmental process"/>
    <property type="evidence" value="ECO:0007669"/>
    <property type="project" value="UniProtKB-ARBA"/>
</dbReference>
<keyword evidence="10" id="KW-0677">Repeat</keyword>
<dbReference type="SUPFAM" id="SSF49899">
    <property type="entry name" value="Concanavalin A-like lectins/glucanases"/>
    <property type="match status" value="1"/>
</dbReference>
<dbReference type="Pfam" id="PF12661">
    <property type="entry name" value="hEGF"/>
    <property type="match status" value="4"/>
</dbReference>
<feature type="region of interest" description="Disordered" evidence="18">
    <location>
        <begin position="5835"/>
        <end position="5869"/>
    </location>
</feature>
<dbReference type="GO" id="GO:0003002">
    <property type="term" value="P:regionalization"/>
    <property type="evidence" value="ECO:0007669"/>
    <property type="project" value="UniProtKB-ARBA"/>
</dbReference>
<dbReference type="PROSITE" id="PS50068">
    <property type="entry name" value="LDLRA_2"/>
    <property type="match status" value="1"/>
</dbReference>
<protein>
    <recommendedName>
        <fullName evidence="29">Cubilin</fullName>
    </recommendedName>
</protein>
<dbReference type="PROSITE" id="PS50923">
    <property type="entry name" value="SUSHI"/>
    <property type="match status" value="3"/>
</dbReference>
<dbReference type="Pfam" id="PF13385">
    <property type="entry name" value="Laminin_G_3"/>
    <property type="match status" value="1"/>
</dbReference>
<evidence type="ECO:0000256" key="2">
    <source>
        <dbReference type="ARBA" id="ARBA00004613"/>
    </source>
</evidence>
<evidence type="ECO:0000313" key="27">
    <source>
        <dbReference type="EMBL" id="PAA67471.1"/>
    </source>
</evidence>
<dbReference type="InterPro" id="IPR011641">
    <property type="entry name" value="Tyr-kin_ephrin_A/B_rcpt-like"/>
</dbReference>
<feature type="domain" description="EGF-like" evidence="22">
    <location>
        <begin position="4951"/>
        <end position="4991"/>
    </location>
</feature>
<feature type="domain" description="Sushi" evidence="26">
    <location>
        <begin position="1059"/>
        <end position="1117"/>
    </location>
</feature>
<feature type="disulfide bond" evidence="16">
    <location>
        <begin position="4655"/>
        <end position="4664"/>
    </location>
</feature>
<dbReference type="InterPro" id="IPR001304">
    <property type="entry name" value="C-type_lectin-like"/>
</dbReference>
<keyword evidence="4" id="KW-1003">Cell membrane</keyword>
<dbReference type="GO" id="GO:0051241">
    <property type="term" value="P:negative regulation of multicellular organismal process"/>
    <property type="evidence" value="ECO:0007669"/>
    <property type="project" value="UniProtKB-ARBA"/>
</dbReference>
<comment type="caution">
    <text evidence="16">Lacks conserved residue(s) required for the propagation of feature annotation.</text>
</comment>
<dbReference type="PROSITE" id="PS50228">
    <property type="entry name" value="SUEL_LECTIN"/>
    <property type="match status" value="1"/>
</dbReference>
<evidence type="ECO:0000256" key="11">
    <source>
        <dbReference type="ARBA" id="ARBA00022782"/>
    </source>
</evidence>
<dbReference type="InterPro" id="IPR000436">
    <property type="entry name" value="Sushi_SCR_CCP_dom"/>
</dbReference>
<dbReference type="Pfam" id="PF02494">
    <property type="entry name" value="HYR"/>
    <property type="match status" value="2"/>
</dbReference>
<dbReference type="GO" id="GO:0060255">
    <property type="term" value="P:regulation of macromolecule metabolic process"/>
    <property type="evidence" value="ECO:0007669"/>
    <property type="project" value="UniProtKB-ARBA"/>
</dbReference>
<dbReference type="SMART" id="SM00042">
    <property type="entry name" value="CUB"/>
    <property type="match status" value="2"/>
</dbReference>
<evidence type="ECO:0008006" key="29">
    <source>
        <dbReference type="Google" id="ProtNLM"/>
    </source>
</evidence>
<dbReference type="FunFam" id="2.10.25.10:FF:000565">
    <property type="entry name" value="Predicted protein"/>
    <property type="match status" value="1"/>
</dbReference>
<keyword evidence="15" id="KW-0325">Glycoprotein</keyword>
<dbReference type="Pfam" id="PF00431">
    <property type="entry name" value="CUB"/>
    <property type="match status" value="2"/>
</dbReference>
<feature type="disulfide bond" evidence="16">
    <location>
        <begin position="4817"/>
        <end position="4826"/>
    </location>
</feature>
<feature type="disulfide bond" evidence="16">
    <location>
        <begin position="4533"/>
        <end position="4542"/>
    </location>
</feature>
<dbReference type="SUPFAM" id="SSF56436">
    <property type="entry name" value="C-type lectin-like"/>
    <property type="match status" value="1"/>
</dbReference>
<evidence type="ECO:0000256" key="4">
    <source>
        <dbReference type="ARBA" id="ARBA00022475"/>
    </source>
</evidence>
<dbReference type="GO" id="GO:0005509">
    <property type="term" value="F:calcium ion binding"/>
    <property type="evidence" value="ECO:0007669"/>
    <property type="project" value="InterPro"/>
</dbReference>
<feature type="disulfide bond" evidence="16">
    <location>
        <begin position="4616"/>
        <end position="4625"/>
    </location>
</feature>
<dbReference type="PROSITE" id="PS50026">
    <property type="entry name" value="EGF_3"/>
    <property type="match status" value="17"/>
</dbReference>
<dbReference type="SUPFAM" id="SSF49854">
    <property type="entry name" value="Spermadhesin, CUB domain"/>
    <property type="match status" value="2"/>
</dbReference>
<feature type="disulfide bond" evidence="16">
    <location>
        <begin position="4780"/>
        <end position="4789"/>
    </location>
</feature>
<feature type="signal peptide" evidence="20">
    <location>
        <begin position="1"/>
        <end position="22"/>
    </location>
</feature>
<dbReference type="Pfam" id="PF00084">
    <property type="entry name" value="Sushi"/>
    <property type="match status" value="3"/>
</dbReference>
<dbReference type="SMART" id="SM00179">
    <property type="entry name" value="EGF_CA"/>
    <property type="match status" value="13"/>
</dbReference>
<feature type="domain" description="HYR" evidence="25">
    <location>
        <begin position="5218"/>
        <end position="5299"/>
    </location>
</feature>
<feature type="disulfide bond" evidence="17">
    <location>
        <begin position="717"/>
        <end position="744"/>
    </location>
</feature>
<dbReference type="FunFam" id="2.10.25.10:FF:000045">
    <property type="entry name" value="Slit guidance ligand 2"/>
    <property type="match status" value="1"/>
</dbReference>
<dbReference type="InterPro" id="IPR035914">
    <property type="entry name" value="Sperma_CUB_dom_sf"/>
</dbReference>
<feature type="domain" description="EGF-like" evidence="22">
    <location>
        <begin position="4545"/>
        <end position="4588"/>
    </location>
</feature>
<dbReference type="CDD" id="cd22823">
    <property type="entry name" value="Gal_Rha_Lectin"/>
    <property type="match status" value="1"/>
</dbReference>
<sequence length="5869" mass="633025">MRPTVALIVACLCVASVSLTDARRSFQQRWNFRYSCSNLVLGDAQFYTCPSGYQLFARGPMCYRFYSQRMRWDQANSTCASVGGRLAEVEGRCLTRWLVRQFRGAAFSRRFRFWFGLRCHRSFDRDCRSSRGRRRAQYRGYWNYGIMDSGTGEQCAELDADQDNDDAWSLSFCDRKRRFVCEAEPCTRGWYRCNGSGRRITRCQLCDGRNDCPAGDDEDQPQCPRRVSCGGNFDAKVNTTGELLSPGYPNKYQNDVKCVWTIKMDATDSLKLNFNFFETERLFDRLHVFLGDPSALLQVRLPFSGSLVSGYSWQMPQGADMISLVFTSDFSMVYKGFNITYEVSSASCSFSQSINSTGYSLSITPANLIAGKTCSWQLSSSVSAAANLSFSLDAFSIPAGCSIKFYSGTASSDASLLAELSGTRAYASSIVSSTSAVLVESYCSFSAVLTGLSGSILSGRVRPGCSIEIYASSGVIESPGYDVAYPNYANCQYIVMASVPQWKLNMEFFELEVGYDSVNISTNQPSTAYSLLSTPEAVQQSLKALGSFNSSTQLTITFQSDFSVQRRGFRFSFSTPCVGSLGNLAYGMMMNYTCPFGSVLGNASLRTEFVEVTCTMDGVFSPSAVLCVPKTCGRPSLPANSIARVGGLFLGNRTEYECMPGYELVGPSYSECTLDGWTATPTCRSIQCSIPSDRDPNLEILLGGTIFKFGGLAIVRCKSPYTISGSRTLLCDASGNWSSPWPTCLPPRCRVPMSSSTGRFMPYSGYLTVGQNLTLLCDRGYSPSLPYTTCESSGSFRDSLRCLDVNECTVNKDICGSATCVNLIGSYTCRCRDGYAKLGGTNVCVDVNECRSRWTNDCDHYCDNTEGSYECRCRTGYSLYTSELSDTMTSKGISQRGLKLNRSCVEQTCPAPNLNGSTVYWISSRWYWLRSRNEFPYGTILFVLPRLGYQFENNTLNMAVVQCRRVASTNMVSWVSLYGSLANATVAQCPNSVTVLNGNLNLAGLSRSFRTTHNFSCNAGFTVDGPGQVTCTTVFGRNFLNRRSVVYDWKVSGKCSQVRYCPGLSAPANGRVSYSALYFIGSLAVYRCEPGYYLNGKSVRLCLTNGSWTGADPTCEILQCAAPNITDSVVSIDNSTSPPWRFNDLISYQCRLRGYKLNGNASAVCSANAMQFASLPTNRLLTAFACDGIEQMLGCPAGSRLWIYRANYGYEYIRPDNCPTGNYPTAPCGNPVYATNLVRKLCNNQTSCWIPVYALAFQSASADFCQGRSRYLEVNYVCQKGKMPSKTAIELYRSCDRFASNLPSMLLDAFKPEVSVSTLVSSLVSLASTGCTSEKAALRDGCLSVRSLRMESSSDRLVGIALRAFSRSICTASLASTVAKCVPLWIQATMLQQKGFSDFCLLRNQFERNCAAMLNREDGALWETTMNEACKTNETEFLDASLNLVANYELAPLEFAGISYRKYESYNTSSMDTTVINGMNVISLVNGSFELFNTTSVITVRTVKAVTIRSFLLSFESPVPVSLGEVQIMLSDSISSLFNVETDVDKERSDQIEIKIEKPVRAFGFRIRLSSPGLSSAQKGMLRIRVRYSSEDNEASAPELPKLKEKQRCSSCSWTLDENDCRGEEECDEDEVCMTRWQNQNRHGPRVSKSCRNKNSCRNQLWKNECDGNPKNGFCTQCSDRYMGNYYSTPCPTWVAEADRCREPEASLDWIIDMNLRISALDIIDCVSSLRLRHDKFRDILTSMPFTRWLKTSCPAVRVKSIKFEPVVQVDPSSSEIRSRVTISFEYKVLNASCALDTLGQLKTNLTNILNSVREELLETCSGLSFAGYSKLQPRYECPGMTIPVRSLGVCVYREFYDNFIKTNASVNLLASIDLSLVVEFGSTKVTVLGLDLASRGLQITAPGRYVITTSKLFGGLNYLKSLILYGSGYGWIKSFEVYSLVDPKNASSWALVQRQTVTSAEYKYSSLLATFLNGASAYGLRIVIEADGMMTVAKPLSVVFGVNFRAGPPSIRCFSCSGVSNIDECINTVECNGVCTTQFAIKSSNALNFTAGCSASPPNTSANQCQRGQVGDSCISYCRSSYCNTYRTSVCPSAFYPRCSEPTGRFAVEFAVGTRASSAPNAVCTSALSTAFDLSLKALIRVQGALVCRGATIDTRVIASFDSGSAVGAIRLRLLVTYNAYSPPACLSTLLKGLELLEKLANMLKTVSVTGCVGQILQFDPPKLVYKEPLCPAGFETSDSNKGVCMIKLDDDFSDLFSNRTIINSDSFKFNDPTGSPLPKGSAPQFVLSSNGQYELVLRTNGQYMQFGMLMFQFWSVNGRGRVSLLSASVYAERQGDSLTNIKLKPKSTETLSTMFSLDTNSFGLRLSFNVVGLNAGDSLSLVLLIAARPAKDEPPVPMLNTMCYTCSSRGNRWDEDKCDTLVQCPSPSHVCYTSWKDDRKNKASITGKGCTTEDFCENSKRLNKCNGTSSGSGADCTVCCKGQACNALTVPCPEFAEKSCGDSRQVESKFSFEFIVSTDGLSSSDAKDYEKGFEDLKEYLNNITTIMRLTGCSGDGSVLKTDDLKVSAKNKKDTIEVSLTFEIKYKGLCAQRAMSHLGFADGRLAAANGILIFVQRMKSLSVRLPVTSATFVNEKDDCPFGFFPLAPQRICIYVGNFLEALDTVRGRYANSPEPAVLSISYGNKHGQRPIKQMSMFELLTTGYTMTSHGYHVLQLKANMSQMVLGVFYIMLDGPNINHVKSLWVSAQLADGNWVTILEQEKKPPTMMAVNTMATGKVTQYVINFRVTIDYRGNSKKQPVTVKFFGNFTAPIKCYTCVDAANPADCTDVQTCSVGQACYSRWQYGSSTRQLVTKGCATELVTKQMIGQNSCDNDRANATCTYGCLQSYCNYITPCPDWAPNCIRDRGAHLLRLTNNLKFSSALSTACTTLLSASDLVSRFESTLNISRHLRDIFGGTGTSACNDSLTFRSRVSLKRSGLEMSANVDLVVLFQVKLPGGCYRKVLNQLSSPDFARNATFVLSTVVKTLITPVCGSSASSVEMGAPALHCPAWYRPSKDGPPCKDPMLDTPGNVFANSSQLSINGTQVRQGDDYLIPLMSTMDLTRGMLVGESGNYTGRFVFNRAIRLLNFNLLYSSDFATIRMRNLSCLTASGFQQFNTSLVERKRNDALSYNLTGKLCAGLMGVLEVRLPKDKSGAFQMTLIGRPSDETIPLPSMNGQLSITFQGYFNASSINATCLNETVHAFSVSAVNRFATLISGVVARTRISIRTNVSSNVFKVDIMPATESCSDRAKIFAAVNTPTTISLLQTVLNEVKTSKECARTDNYQVSSIAMPVVSVRCIDGKTETGKVCCMSAPPVVPTPTTTIKVNTTEAPTTAPMPGTEAPPPAINDTLAGAVDLQAAEGTDPSGAPLTGLSGAVLSTGLTLSKTGDYVVTLRFIKIQRFLELTLYSSVVQSVVSVSKSNDGSTFSDLNLTATADGKGVTKVSMATLAAAQGLALKITFKVTAAGSVRIALQSVDAAFYSGVSTVFSGQVLLVSTHRFAWKSDASCDINNLVSQLNASWLPSLGCSASKVRIYLSFNPTTKRGELRIAYYLSASSAASCIAQMVRIVTNTSALFKNLPSASCFDSVATTSLASSCGSASLTGALASFCCSQFLCPQPVVYEPLEPQPSPGSVTFSYVGEFSSTTASLSCSNATIHTFGRNASLQLAALLPSLVARVSSRTQISGSSFRFDFMPIAVSCNATARFDAAFNTSEAADVVQRAFDQVKTSIACAVSNNFEVKNVQLPEITKSCPSGTASSEDSYCCSPTKSRRRRDTPSPRPSSLSSTLAQFNIEISSNEESARLARLQKAFSTSTWVTVSAINTSSALLLSTEGQWTTAPPTCDDIAPPKFGYCPALLQLELGPAVIPPESLTKPNVMDNSGQMPTVEVQPSSLSRFNPLTSSVMVNYTATDAAGNKGNCSIQVQLVDRTPPKVTCPPSEVYQYVSTVTENVTAELPNITYSDFSGIALAEYRGVKPKDTVRFGANYLVQFVVMDNAKNNASCHFIFLVRSRFCNSQTIPVRNSTTYKSVCSSTTNRTDCNVSCPAGQLSALTGTDKIGVTCTGNSSWEYMNNKVYYVPECSPVFGYLALDFNATYRPASSKCGDAEKESFSFDLSVLKDISCGFTNVMTFGLKIVNLKKESIDFSLFLKFNSSSVDFGSMSNCLSSAARRIGALNLKINSTVASCNTTSGPALQRTAMPMYRCPSGSVKVNVSSTVEICLMCPPGSVQKNNSCVICPQNYYQDKSGKASMCEKCPNGTGTYRNGSISAAMCRPLCKPGFYSDSGLEPCQPCMQGSYSSSNGSTACMACPTDGDTTPSVGTSNVSMCGALCPAGQFGKANGVNVTDNLCQPCPRNTWQNLTGQVSCNTCPEKLATAAIGADNEGACQTINQCDGSPCLNGGRCINNFTFYTCNCADTGYYGMQCENNFDDCSTDPCQNDGECNDLVGGYSCSCKEGYTGANCERERDICDEESPCVNGKCISGFNSYRCHCAHGYSGVNCTESDDPCTNTSLCSNNLNQGNCTQDKAAPRGYTCACSGDFLLPDCAIRMSPCDLRPCENGGTCSASGTTRSCTCPPGLTGDSCELDIDESKGPNPCQNGGTVVNIFNGYECQCRAPFTGMNCTNQTNNCDSNPCLNGATCVNLEGVDNFTCRCVPGYSGFTCEVRMNPCDANPCVASNTNGPCEWTNGTEYECKCLPGWSGTNCSVASNPCVDFECKNGGTCRYKYDEGGSGTAFCDCATGFSGPRCEENIDDCMSNPCVNGFCADGVNSYTCTCSEGWNGTNCDQLGDACAAMSSNACENNGTCVTTSDGSYMCVNCSAGWTGQNCSELVDNCASKPCLNGGVCTNELNGFNCSCVDDFTGDTCEIAPNYCLSLKCLNGGTCISSAEYRNASCNCTGTGFNGVRCESNINDCPANSSSNACQNGGTCVDGINSFTCSCTPAFYGDRCEKGGGSATESFDISAVPTGVSRQALSVSVANNGSSTAYERLTLTAYVRPTSQLYAGEMLRLARGSATIFQWNTTGVLFNNTDVGSASASQSASVNTGYWTSLVLTLNNSRLVIYINGSALPVVNLPAAAASINLSGAVLQLGGQDGGFTGDYSQVNLFSNTFTAAEAVILDQIARNCTAARVLSGDLISYRHLGTGALADGYERRNPSVCQTNTCSDSFTGPSCSELRDTEPPRILYCPNYISVISTGNRMTTVIFREPEFADNSGSFVVTKSIVSGTVLAWGEYKAVYTATDPSGNNRICEFSIYVSRYRCEALVMPNDRTFSICASTPYGSYCKLLCRDEGRTRLAPVGGQPLPPFYYCDRTGSWFPPVVQQPYTLPGCEFLGDAPTSRASGNLSAAIDTCDAASRSALIQRMINYFNSLNLCQTCTENDFSVSCVVSVGRRRRRQTGSSASVSYSIPSSGGITTLCSNLKRGSVSYGGTTMTGSCPTITSSCPAGQILSGTSCVLCPAGTYATTVSNECVPCPVGQYTSVSGSSACASCPSGRTTPGVGASDGTMCYLICPAGQFMNETLGSCQSCPNGTYSNTAGMAQCWACPLGTAASSGTSSSSGCRECPAGQQLGADGTCRPCPVGYYRENNPNITSCQACPSGYTTPTEGSDSVAKCSVVLCSPGSYRTGSNTCSQCPLGTFQPTAGQTRCLHCGRGNTTVSTGAVAISQCVRGTVDECASVVWTWFCSPNTVCKDTADFFECPCRKPNFEGEYFNCKCAPNYSGSNCEVYTGGSGLSTGAIVAIAVSCSVVAIAAIIAVAVYCVKKNQGANPSATYTVYNNPYAAEVMSTISKTNSGYQGDVTDQPELRHSMGSSAKRSYMHSDYLQSQF</sequence>
<dbReference type="GO" id="GO:0080090">
    <property type="term" value="P:regulation of primary metabolic process"/>
    <property type="evidence" value="ECO:0007669"/>
    <property type="project" value="UniProtKB-ARBA"/>
</dbReference>
<feature type="domain" description="EGF-like" evidence="22">
    <location>
        <begin position="4667"/>
        <end position="4705"/>
    </location>
</feature>
<feature type="domain" description="EGF-like" evidence="22">
    <location>
        <begin position="5713"/>
        <end position="5754"/>
    </location>
</feature>
<dbReference type="PROSITE" id="PS00010">
    <property type="entry name" value="ASX_HYDROXYL"/>
    <property type="match status" value="8"/>
</dbReference>
<feature type="disulfide bond" evidence="16">
    <location>
        <begin position="4495"/>
        <end position="4504"/>
    </location>
</feature>
<dbReference type="GO" id="GO:0048592">
    <property type="term" value="P:eye morphogenesis"/>
    <property type="evidence" value="ECO:0007669"/>
    <property type="project" value="UniProtKB-ARBA"/>
</dbReference>
<dbReference type="InterPro" id="IPR016187">
    <property type="entry name" value="CTDL_fold"/>
</dbReference>
<keyword evidence="7" id="KW-0597">Phosphoprotein</keyword>
<dbReference type="CDD" id="cd00185">
    <property type="entry name" value="TNFRSF"/>
    <property type="match status" value="1"/>
</dbReference>
<feature type="disulfide bond" evidence="17">
    <location>
        <begin position="688"/>
        <end position="731"/>
    </location>
</feature>
<dbReference type="InterPro" id="IPR001881">
    <property type="entry name" value="EGF-like_Ca-bd_dom"/>
</dbReference>
<dbReference type="GO" id="GO:0007219">
    <property type="term" value="P:Notch signaling pathway"/>
    <property type="evidence" value="ECO:0007669"/>
    <property type="project" value="TreeGrafter"/>
</dbReference>
<keyword evidence="12 19" id="KW-1133">Transmembrane helix</keyword>
<dbReference type="CDD" id="cd00054">
    <property type="entry name" value="EGF_CA"/>
    <property type="match status" value="10"/>
</dbReference>
<dbReference type="FunFam" id="2.10.25.10:FF:000143">
    <property type="entry name" value="Protein crumbs 1"/>
    <property type="match status" value="2"/>
</dbReference>
<feature type="domain" description="C-type lectin" evidence="23">
    <location>
        <begin position="58"/>
        <end position="182"/>
    </location>
</feature>
<dbReference type="InterPro" id="IPR013320">
    <property type="entry name" value="ConA-like_dom_sf"/>
</dbReference>
<evidence type="ECO:0000256" key="16">
    <source>
        <dbReference type="PROSITE-ProRule" id="PRU00076"/>
    </source>
</evidence>
<dbReference type="InterPro" id="IPR003410">
    <property type="entry name" value="HYR_dom"/>
</dbReference>
<dbReference type="Pfam" id="PF07645">
    <property type="entry name" value="EGF_CA"/>
    <property type="match status" value="2"/>
</dbReference>
<dbReference type="PANTHER" id="PTHR45836:SF13">
    <property type="entry name" value="PROTEIN CRUMBS"/>
    <property type="match status" value="1"/>
</dbReference>
<dbReference type="PROSITE" id="PS01187">
    <property type="entry name" value="EGF_CA"/>
    <property type="match status" value="4"/>
</dbReference>
<name>A0A267F135_9PLAT</name>
<feature type="disulfide bond" evidence="16">
    <location>
        <begin position="4578"/>
        <end position="4587"/>
    </location>
</feature>
<evidence type="ECO:0000256" key="20">
    <source>
        <dbReference type="SAM" id="SignalP"/>
    </source>
</evidence>
<feature type="domain" description="Sushi" evidence="26">
    <location>
        <begin position="630"/>
        <end position="685"/>
    </location>
</feature>
<dbReference type="PROSITE" id="PS50041">
    <property type="entry name" value="C_TYPE_LECTIN_2"/>
    <property type="match status" value="1"/>
</dbReference>
<proteinExistence type="predicted"/>
<feature type="domain" description="EGF-like" evidence="22">
    <location>
        <begin position="4829"/>
        <end position="4870"/>
    </location>
</feature>
<evidence type="ECO:0000256" key="15">
    <source>
        <dbReference type="ARBA" id="ARBA00023180"/>
    </source>
</evidence>
<dbReference type="GO" id="GO:0030246">
    <property type="term" value="F:carbohydrate binding"/>
    <property type="evidence" value="ECO:0007669"/>
    <property type="project" value="InterPro"/>
</dbReference>
<dbReference type="InterPro" id="IPR000742">
    <property type="entry name" value="EGF"/>
</dbReference>
<dbReference type="GO" id="GO:0008593">
    <property type="term" value="P:regulation of Notch signaling pathway"/>
    <property type="evidence" value="ECO:0007669"/>
    <property type="project" value="UniProtKB-ARBA"/>
</dbReference>
<dbReference type="CDD" id="cd00041">
    <property type="entry name" value="CUB"/>
    <property type="match status" value="2"/>
</dbReference>
<feature type="disulfide bond" evidence="16">
    <location>
        <begin position="4860"/>
        <end position="4869"/>
    </location>
</feature>
<keyword evidence="9 20" id="KW-0732">Signal</keyword>
<keyword evidence="11" id="KW-0221">Differentiation</keyword>
<dbReference type="InterPro" id="IPR000152">
    <property type="entry name" value="EGF-type_Asp/Asn_hydroxyl_site"/>
</dbReference>
<organism evidence="27 28">
    <name type="scientific">Macrostomum lignano</name>
    <dbReference type="NCBI Taxonomy" id="282301"/>
    <lineage>
        <taxon>Eukaryota</taxon>
        <taxon>Metazoa</taxon>
        <taxon>Spiralia</taxon>
        <taxon>Lophotrochozoa</taxon>
        <taxon>Platyhelminthes</taxon>
        <taxon>Rhabditophora</taxon>
        <taxon>Macrostomorpha</taxon>
        <taxon>Macrostomida</taxon>
        <taxon>Macrostomidae</taxon>
        <taxon>Macrostomum</taxon>
    </lineage>
</organism>
<feature type="domain" description="EGF-like" evidence="22">
    <location>
        <begin position="4590"/>
        <end position="4626"/>
    </location>
</feature>
<keyword evidence="17" id="KW-0768">Sushi</keyword>
<feature type="domain" description="CUB" evidence="21">
    <location>
        <begin position="229"/>
        <end position="344"/>
    </location>
</feature>
<dbReference type="SUPFAM" id="SSF57184">
    <property type="entry name" value="Growth factor receptor domain"/>
    <property type="match status" value="4"/>
</dbReference>
<keyword evidence="13 19" id="KW-0472">Membrane</keyword>
<dbReference type="Gene3D" id="2.10.70.10">
    <property type="entry name" value="Complement Module, domain 1"/>
    <property type="match status" value="3"/>
</dbReference>
<dbReference type="STRING" id="282301.A0A267F135"/>
<dbReference type="FunFam" id="2.10.25.10:FF:000434">
    <property type="entry name" value="Predicted protein"/>
    <property type="match status" value="1"/>
</dbReference>
<keyword evidence="14 16" id="KW-1015">Disulfide bond</keyword>
<dbReference type="InterPro" id="IPR051355">
    <property type="entry name" value="Notch/Slit_guidance"/>
</dbReference>
<dbReference type="GO" id="GO:0043235">
    <property type="term" value="C:receptor complex"/>
    <property type="evidence" value="ECO:0007669"/>
    <property type="project" value="TreeGrafter"/>
</dbReference>
<feature type="domain" description="EGF-like" evidence="22">
    <location>
        <begin position="4469"/>
        <end position="4505"/>
    </location>
</feature>
<dbReference type="GO" id="GO:0007411">
    <property type="term" value="P:axon guidance"/>
    <property type="evidence" value="ECO:0007669"/>
    <property type="project" value="TreeGrafter"/>
</dbReference>
<dbReference type="EMBL" id="NIVC01001481">
    <property type="protein sequence ID" value="PAA67471.1"/>
    <property type="molecule type" value="Genomic_DNA"/>
</dbReference>
<evidence type="ECO:0000259" key="22">
    <source>
        <dbReference type="PROSITE" id="PS50026"/>
    </source>
</evidence>
<dbReference type="InterPro" id="IPR013032">
    <property type="entry name" value="EGF-like_CS"/>
</dbReference>
<feature type="disulfide bond" evidence="16">
    <location>
        <begin position="4695"/>
        <end position="4704"/>
    </location>
</feature>
<feature type="disulfide bond" evidence="17">
    <location>
        <begin position="1088"/>
        <end position="1115"/>
    </location>
</feature>
<dbReference type="SMART" id="SM00181">
    <property type="entry name" value="EGF"/>
    <property type="match status" value="19"/>
</dbReference>
<evidence type="ECO:0000259" key="26">
    <source>
        <dbReference type="PROSITE" id="PS50923"/>
    </source>
</evidence>
<feature type="disulfide bond" evidence="16">
    <location>
        <begin position="4676"/>
        <end position="4693"/>
    </location>
</feature>
<dbReference type="Pfam" id="PF00008">
    <property type="entry name" value="EGF"/>
    <property type="match status" value="3"/>
</dbReference>
<reference evidence="27 28" key="1">
    <citation type="submission" date="2017-06" db="EMBL/GenBank/DDBJ databases">
        <title>A platform for efficient transgenesis in Macrostomum lignano, a flatworm model organism for stem cell research.</title>
        <authorList>
            <person name="Berezikov E."/>
        </authorList>
    </citation>
    <scope>NUCLEOTIDE SEQUENCE [LARGE SCALE GENOMIC DNA]</scope>
    <source>
        <strain evidence="27">DV1</strain>
        <tissue evidence="27">Whole organism</tissue>
    </source>
</reference>
<dbReference type="GO" id="GO:0016324">
    <property type="term" value="C:apical plasma membrane"/>
    <property type="evidence" value="ECO:0007669"/>
    <property type="project" value="UniProtKB-SubCell"/>
</dbReference>
<evidence type="ECO:0000256" key="9">
    <source>
        <dbReference type="ARBA" id="ARBA00022729"/>
    </source>
</evidence>
<evidence type="ECO:0000256" key="12">
    <source>
        <dbReference type="ARBA" id="ARBA00022989"/>
    </source>
</evidence>
<dbReference type="InterPro" id="IPR018097">
    <property type="entry name" value="EGF_Ca-bd_CS"/>
</dbReference>
<feature type="domain" description="EGF-like" evidence="22">
    <location>
        <begin position="846"/>
        <end position="883"/>
    </location>
</feature>
<evidence type="ECO:0000256" key="18">
    <source>
        <dbReference type="SAM" id="MobiDB-lite"/>
    </source>
</evidence>
<dbReference type="Gene3D" id="2.10.25.10">
    <property type="entry name" value="Laminin"/>
    <property type="match status" value="15"/>
</dbReference>
<dbReference type="InterPro" id="IPR002172">
    <property type="entry name" value="LDrepeatLR_classA_rpt"/>
</dbReference>
<comment type="caution">
    <text evidence="27">The sequence shown here is derived from an EMBL/GenBank/DDBJ whole genome shotgun (WGS) entry which is preliminary data.</text>
</comment>
<dbReference type="PROSITE" id="PS01180">
    <property type="entry name" value="CUB"/>
    <property type="match status" value="2"/>
</dbReference>
<keyword evidence="28" id="KW-1185">Reference proteome</keyword>
<dbReference type="SUPFAM" id="SSF57196">
    <property type="entry name" value="EGF/Laminin"/>
    <property type="match status" value="10"/>
</dbReference>
<feature type="domain" description="EGF-like" evidence="22">
    <location>
        <begin position="804"/>
        <end position="841"/>
    </location>
</feature>
<keyword evidence="6 16" id="KW-0245">EGF-like domain</keyword>
<dbReference type="CDD" id="cd00033">
    <property type="entry name" value="CCP"/>
    <property type="match status" value="3"/>
</dbReference>
<feature type="domain" description="HYR" evidence="25">
    <location>
        <begin position="3969"/>
        <end position="4053"/>
    </location>
</feature>
<evidence type="ECO:0000256" key="14">
    <source>
        <dbReference type="ARBA" id="ARBA00023157"/>
    </source>
</evidence>
<evidence type="ECO:0000256" key="6">
    <source>
        <dbReference type="ARBA" id="ARBA00022536"/>
    </source>
</evidence>
<feature type="domain" description="Sushi" evidence="26">
    <location>
        <begin position="686"/>
        <end position="746"/>
    </location>
</feature>
<evidence type="ECO:0000256" key="13">
    <source>
        <dbReference type="ARBA" id="ARBA00023136"/>
    </source>
</evidence>
<feature type="domain" description="EGF-like" evidence="22">
    <location>
        <begin position="4749"/>
        <end position="4790"/>
    </location>
</feature>
<feature type="domain" description="EGF-like" evidence="22">
    <location>
        <begin position="4910"/>
        <end position="4949"/>
    </location>
</feature>
<evidence type="ECO:0000256" key="7">
    <source>
        <dbReference type="ARBA" id="ARBA00022553"/>
    </source>
</evidence>
<dbReference type="GO" id="GO:0009967">
    <property type="term" value="P:positive regulation of signal transduction"/>
    <property type="evidence" value="ECO:0007669"/>
    <property type="project" value="UniProtKB-ARBA"/>
</dbReference>
<dbReference type="PROSITE" id="PS01186">
    <property type="entry name" value="EGF_2"/>
    <property type="match status" value="7"/>
</dbReference>
<feature type="disulfide bond" evidence="16">
    <location>
        <begin position="4737"/>
        <end position="4746"/>
    </location>
</feature>
<evidence type="ECO:0000313" key="28">
    <source>
        <dbReference type="Proteomes" id="UP000215902"/>
    </source>
</evidence>
<feature type="domain" description="EGF-like" evidence="22">
    <location>
        <begin position="4628"/>
        <end position="4665"/>
    </location>
</feature>
<feature type="chain" id="PRO_5012402181" description="Cubilin" evidence="20">
    <location>
        <begin position="23"/>
        <end position="5869"/>
    </location>
</feature>
<dbReference type="CDD" id="cd00037">
    <property type="entry name" value="CLECT"/>
    <property type="match status" value="1"/>
</dbReference>
<dbReference type="InterPro" id="IPR000922">
    <property type="entry name" value="Lectin_gal-bd_dom"/>
</dbReference>
<dbReference type="InterPro" id="IPR000859">
    <property type="entry name" value="CUB_dom"/>
</dbReference>
<evidence type="ECO:0000256" key="10">
    <source>
        <dbReference type="ARBA" id="ARBA00022737"/>
    </source>
</evidence>
<comment type="subcellular location">
    <subcellularLocation>
        <location evidence="1">Apical cell membrane</location>
        <topology evidence="1">Single-pass type I membrane protein</topology>
    </subcellularLocation>
    <subcellularLocation>
        <location evidence="2">Secreted</location>
    </subcellularLocation>
</comment>
<feature type="domain" description="EGF-like" evidence="22">
    <location>
        <begin position="4792"/>
        <end position="4827"/>
    </location>
</feature>
<dbReference type="FunFam" id="2.10.25.10:FF:000005">
    <property type="entry name" value="Fibrillin 2"/>
    <property type="match status" value="1"/>
</dbReference>
<evidence type="ECO:0000259" key="25">
    <source>
        <dbReference type="PROSITE" id="PS50825"/>
    </source>
</evidence>
<evidence type="ECO:0000256" key="3">
    <source>
        <dbReference type="ARBA" id="ARBA00022473"/>
    </source>
</evidence>
<feature type="domain" description="SUEL-type lectin" evidence="24">
    <location>
        <begin position="1185"/>
        <end position="1279"/>
    </location>
</feature>
<dbReference type="PROSITE" id="PS00022">
    <property type="entry name" value="EGF_1"/>
    <property type="match status" value="10"/>
</dbReference>
<feature type="disulfide bond" evidence="16">
    <location>
        <begin position="4981"/>
        <end position="4990"/>
    </location>
</feature>
<dbReference type="Pfam" id="PF07699">
    <property type="entry name" value="Ephrin_rec_like"/>
    <property type="match status" value="7"/>
</dbReference>
<feature type="domain" description="CUB" evidence="21">
    <location>
        <begin position="465"/>
        <end position="576"/>
    </location>
</feature>